<evidence type="ECO:0000313" key="5">
    <source>
        <dbReference type="EMBL" id="MBB2195886.1"/>
    </source>
</evidence>
<dbReference type="Pfam" id="PF05239">
    <property type="entry name" value="PRC"/>
    <property type="match status" value="1"/>
</dbReference>
<gene>
    <name evidence="4" type="ORF">HLH25_14190</name>
    <name evidence="3" type="ORF">HLH26_14145</name>
    <name evidence="5" type="ORF">HLH44_00130</name>
</gene>
<evidence type="ECO:0000259" key="2">
    <source>
        <dbReference type="Pfam" id="PF05239"/>
    </source>
</evidence>
<proteinExistence type="predicted"/>
<evidence type="ECO:0000313" key="7">
    <source>
        <dbReference type="Proteomes" id="UP000540490"/>
    </source>
</evidence>
<organism evidence="3 8">
    <name type="scientific">Gluconacetobacter dulcium</name>
    <dbReference type="NCBI Taxonomy" id="2729096"/>
    <lineage>
        <taxon>Bacteria</taxon>
        <taxon>Pseudomonadati</taxon>
        <taxon>Pseudomonadota</taxon>
        <taxon>Alphaproteobacteria</taxon>
        <taxon>Acetobacterales</taxon>
        <taxon>Acetobacteraceae</taxon>
        <taxon>Gluconacetobacter</taxon>
    </lineage>
</organism>
<feature type="region of interest" description="Disordered" evidence="1">
    <location>
        <begin position="47"/>
        <end position="67"/>
    </location>
</feature>
<dbReference type="EMBL" id="JABEQO010000018">
    <property type="protein sequence ID" value="MBB2165653.1"/>
    <property type="molecule type" value="Genomic_DNA"/>
</dbReference>
<dbReference type="Proteomes" id="UP000530320">
    <property type="component" value="Unassembled WGS sequence"/>
</dbReference>
<dbReference type="Gene3D" id="2.30.30.240">
    <property type="entry name" value="PRC-barrel domain"/>
    <property type="match status" value="1"/>
</dbReference>
<dbReference type="InterPro" id="IPR027275">
    <property type="entry name" value="PRC-brl_dom"/>
</dbReference>
<dbReference type="EMBL" id="JABEQN010000018">
    <property type="protein sequence ID" value="MBB2194763.1"/>
    <property type="molecule type" value="Genomic_DNA"/>
</dbReference>
<dbReference type="InterPro" id="IPR011033">
    <property type="entry name" value="PRC_barrel-like_sf"/>
</dbReference>
<feature type="compositionally biased region" description="Low complexity" evidence="1">
    <location>
        <begin position="221"/>
        <end position="230"/>
    </location>
</feature>
<protein>
    <submittedName>
        <fullName evidence="3">PRC-barrel domain-containing protein</fullName>
    </submittedName>
</protein>
<dbReference type="Proteomes" id="UP000561077">
    <property type="component" value="Unassembled WGS sequence"/>
</dbReference>
<keyword evidence="7" id="KW-1185">Reference proteome</keyword>
<evidence type="ECO:0000313" key="3">
    <source>
        <dbReference type="EMBL" id="MBB2165653.1"/>
    </source>
</evidence>
<dbReference type="EMBL" id="JABEQP010000001">
    <property type="protein sequence ID" value="MBB2195886.1"/>
    <property type="molecule type" value="Genomic_DNA"/>
</dbReference>
<dbReference type="AlphaFoldDB" id="A0A7W4IMN1"/>
<feature type="domain" description="PRC-barrel" evidence="2">
    <location>
        <begin position="100"/>
        <end position="157"/>
    </location>
</feature>
<dbReference type="PANTHER" id="PTHR36505">
    <property type="entry name" value="BLR1072 PROTEIN"/>
    <property type="match status" value="1"/>
</dbReference>
<evidence type="ECO:0000313" key="4">
    <source>
        <dbReference type="EMBL" id="MBB2194763.1"/>
    </source>
</evidence>
<comment type="caution">
    <text evidence="3">The sequence shown here is derived from an EMBL/GenBank/DDBJ whole genome shotgun (WGS) entry which is preliminary data.</text>
</comment>
<feature type="region of interest" description="Disordered" evidence="1">
    <location>
        <begin position="221"/>
        <end position="264"/>
    </location>
</feature>
<dbReference type="SUPFAM" id="SSF50346">
    <property type="entry name" value="PRC-barrel domain"/>
    <property type="match status" value="1"/>
</dbReference>
<dbReference type="RefSeq" id="WP_182974683.1">
    <property type="nucleotide sequence ID" value="NZ_JABEQN010000018.1"/>
</dbReference>
<evidence type="ECO:0000313" key="6">
    <source>
        <dbReference type="Proteomes" id="UP000530320"/>
    </source>
</evidence>
<evidence type="ECO:0000313" key="8">
    <source>
        <dbReference type="Proteomes" id="UP000561077"/>
    </source>
</evidence>
<name>A0A7W4IMN1_9PROT</name>
<dbReference type="Proteomes" id="UP000540490">
    <property type="component" value="Unassembled WGS sequence"/>
</dbReference>
<sequence length="264" mass="26135">MEHSTLSPVARTPGRFVRPAVLVGALSVLLVLSSGAVRAAEQVGPIPAGAPGGGFVGNPARDMPTGDLPELTAPPPPALLVPPSPRPEQAHGAAATATHRLGSLIDRDVVAPDGNHVGQVIDVLLDQEGHPAAAVVDVGGFLGVGNRRVAIAWDAFVMSGLTEKSPVKLRIDAASVRSAPAYDATSMDVKVIQAPPPAPTPAGPAAPVAAPVAPVVAPAEAEPGPVSVEPQPAPPPLVPGAVGGGGDGPPDGHASSGRSGFMAR</sequence>
<dbReference type="PANTHER" id="PTHR36505:SF1">
    <property type="entry name" value="BLR1072 PROTEIN"/>
    <property type="match status" value="1"/>
</dbReference>
<evidence type="ECO:0000256" key="1">
    <source>
        <dbReference type="SAM" id="MobiDB-lite"/>
    </source>
</evidence>
<reference evidence="6 7" key="1">
    <citation type="submission" date="2020-04" db="EMBL/GenBank/DDBJ databases">
        <title>Description of novel Gluconacetobacter.</title>
        <authorList>
            <person name="Sombolestani A."/>
        </authorList>
    </citation>
    <scope>NUCLEOTIDE SEQUENCE [LARGE SCALE GENOMIC DNA]</scope>
    <source>
        <strain evidence="4 7">LMG 1728</strain>
        <strain evidence="3 8">LMG 1731</strain>
        <strain evidence="5 6">LMG 22058</strain>
    </source>
</reference>
<accession>A0A7W4IMN1</accession>